<dbReference type="InterPro" id="IPR050266">
    <property type="entry name" value="AB_hydrolase_sf"/>
</dbReference>
<organism evidence="3 4">
    <name type="scientific">Arthrobacter halodurans</name>
    <dbReference type="NCBI Taxonomy" id="516699"/>
    <lineage>
        <taxon>Bacteria</taxon>
        <taxon>Bacillati</taxon>
        <taxon>Actinomycetota</taxon>
        <taxon>Actinomycetes</taxon>
        <taxon>Micrococcales</taxon>
        <taxon>Micrococcaceae</taxon>
        <taxon>Arthrobacter</taxon>
    </lineage>
</organism>
<name>A0ABV4UMF2_9MICC</name>
<dbReference type="Proteomes" id="UP001575652">
    <property type="component" value="Unassembled WGS sequence"/>
</dbReference>
<keyword evidence="4" id="KW-1185">Reference proteome</keyword>
<dbReference type="InterPro" id="IPR029058">
    <property type="entry name" value="AB_hydrolase_fold"/>
</dbReference>
<dbReference type="PANTHER" id="PTHR43798:SF31">
    <property type="entry name" value="AB HYDROLASE SUPERFAMILY PROTEIN YCLE"/>
    <property type="match status" value="1"/>
</dbReference>
<sequence>MSGQPGYGTADVPVPGGVLRVGVWGPGDPGAPTVLAVHGITASHRAWGLVAAALPGVRVIAPDLRGRGRSNRLPGPHGMPAHADDLAAVLEHFGAGPVPVVGHSMGAFAALVLAHRRPDLVESLLLVDGGLPLVVPDGLDNEGIVQAVLGPAAERLAMEFADLDAYRGYWAAHPAFAGHWNDLVEDYVAYDLRGEPPHLRASTSYGALAEDTAELHGGPSLAAALEGLARPALLLRSPRGLLNQEPGLFTADYARQWADRLPGLRVRDVADTNHYTIIMDHPGAAAVAAEVRTLLGGGRDAAAAGSTTTGGH</sequence>
<dbReference type="RefSeq" id="WP_373970448.1">
    <property type="nucleotide sequence ID" value="NZ_JBHDLJ010000001.1"/>
</dbReference>
<dbReference type="PANTHER" id="PTHR43798">
    <property type="entry name" value="MONOACYLGLYCEROL LIPASE"/>
    <property type="match status" value="1"/>
</dbReference>
<keyword evidence="1 3" id="KW-0378">Hydrolase</keyword>
<dbReference type="Pfam" id="PF00561">
    <property type="entry name" value="Abhydrolase_1"/>
    <property type="match status" value="1"/>
</dbReference>
<dbReference type="Gene3D" id="3.40.50.1820">
    <property type="entry name" value="alpha/beta hydrolase"/>
    <property type="match status" value="1"/>
</dbReference>
<protein>
    <submittedName>
        <fullName evidence="3">Alpha/beta fold hydrolase</fullName>
    </submittedName>
</protein>
<dbReference type="SUPFAM" id="SSF53474">
    <property type="entry name" value="alpha/beta-Hydrolases"/>
    <property type="match status" value="1"/>
</dbReference>
<evidence type="ECO:0000259" key="2">
    <source>
        <dbReference type="Pfam" id="PF00561"/>
    </source>
</evidence>
<dbReference type="InterPro" id="IPR000073">
    <property type="entry name" value="AB_hydrolase_1"/>
</dbReference>
<evidence type="ECO:0000256" key="1">
    <source>
        <dbReference type="ARBA" id="ARBA00022801"/>
    </source>
</evidence>
<comment type="caution">
    <text evidence="3">The sequence shown here is derived from an EMBL/GenBank/DDBJ whole genome shotgun (WGS) entry which is preliminary data.</text>
</comment>
<dbReference type="GO" id="GO:0016787">
    <property type="term" value="F:hydrolase activity"/>
    <property type="evidence" value="ECO:0007669"/>
    <property type="project" value="UniProtKB-KW"/>
</dbReference>
<dbReference type="PRINTS" id="PR00111">
    <property type="entry name" value="ABHYDROLASE"/>
</dbReference>
<accession>A0ABV4UMF2</accession>
<reference evidence="3 4" key="1">
    <citation type="submission" date="2024-09" db="EMBL/GenBank/DDBJ databases">
        <authorList>
            <person name="Salinas-Garcia M.A."/>
            <person name="Prieme A."/>
        </authorList>
    </citation>
    <scope>NUCLEOTIDE SEQUENCE [LARGE SCALE GENOMIC DNA]</scope>
    <source>
        <strain evidence="3 4">DSM 21081</strain>
    </source>
</reference>
<evidence type="ECO:0000313" key="4">
    <source>
        <dbReference type="Proteomes" id="UP001575652"/>
    </source>
</evidence>
<proteinExistence type="predicted"/>
<evidence type="ECO:0000313" key="3">
    <source>
        <dbReference type="EMBL" id="MFB0833288.1"/>
    </source>
</evidence>
<feature type="domain" description="AB hydrolase-1" evidence="2">
    <location>
        <begin position="32"/>
        <end position="136"/>
    </location>
</feature>
<gene>
    <name evidence="3" type="ORF">ACETWP_01700</name>
</gene>
<dbReference type="EMBL" id="JBHDLJ010000001">
    <property type="protein sequence ID" value="MFB0833288.1"/>
    <property type="molecule type" value="Genomic_DNA"/>
</dbReference>